<evidence type="ECO:0000256" key="1">
    <source>
        <dbReference type="SAM" id="SignalP"/>
    </source>
</evidence>
<dbReference type="Pfam" id="PF07589">
    <property type="entry name" value="PEP-CTERM"/>
    <property type="match status" value="1"/>
</dbReference>
<dbReference type="EMBL" id="JAJIRN010000003">
    <property type="protein sequence ID" value="MCV2368042.1"/>
    <property type="molecule type" value="Genomic_DNA"/>
</dbReference>
<feature type="signal peptide" evidence="1">
    <location>
        <begin position="1"/>
        <end position="29"/>
    </location>
</feature>
<reference evidence="3 4" key="1">
    <citation type="submission" date="2021-11" db="EMBL/GenBank/DDBJ databases">
        <authorList>
            <person name="Liang Q."/>
            <person name="Mou H."/>
            <person name="Liu Z."/>
        </authorList>
    </citation>
    <scope>NUCLEOTIDE SEQUENCE [LARGE SCALE GENOMIC DNA]</scope>
    <source>
        <strain evidence="3 4">CHU3</strain>
    </source>
</reference>
<dbReference type="RefSeq" id="WP_263570664.1">
    <property type="nucleotide sequence ID" value="NZ_JAJIRN010000003.1"/>
</dbReference>
<comment type="caution">
    <text evidence="3">The sequence shown here is derived from an EMBL/GenBank/DDBJ whole genome shotgun (WGS) entry which is preliminary data.</text>
</comment>
<gene>
    <name evidence="3" type="ORF">LNV07_08015</name>
</gene>
<feature type="chain" id="PRO_5046861430" evidence="1">
    <location>
        <begin position="30"/>
        <end position="236"/>
    </location>
</feature>
<keyword evidence="1" id="KW-0732">Signal</keyword>
<dbReference type="Proteomes" id="UP001209701">
    <property type="component" value="Unassembled WGS sequence"/>
</dbReference>
<name>A0ABT2YDC8_9BURK</name>
<dbReference type="NCBIfam" id="TIGR02595">
    <property type="entry name" value="PEP_CTERM"/>
    <property type="match status" value="1"/>
</dbReference>
<keyword evidence="4" id="KW-1185">Reference proteome</keyword>
<evidence type="ECO:0000313" key="3">
    <source>
        <dbReference type="EMBL" id="MCV2368042.1"/>
    </source>
</evidence>
<protein>
    <submittedName>
        <fullName evidence="3">PEP-CTERM sorting domain-containing protein</fullName>
    </submittedName>
</protein>
<dbReference type="InterPro" id="IPR013424">
    <property type="entry name" value="Ice-binding_C"/>
</dbReference>
<sequence length="236" mass="24004">MTSASLFAKASVPAIVTALALAFAGSASAASLTEGFDTGVPVGWTVKNNSVPVGTIAWFQGGSGTTFAGHAGGQTSYVASNFNSTGSVGDISDWLILPSMSFNAGDMLSFYTRTATGSTWPDRLEVRFSAVGGTDVGGDASSVGTFTTLLLSINPDVNVGGYPETWTQYSAALSAAANGAIAFRYFVPNGGLSGDNSNFIGVDSLSITAAVPEPSTYGLMALGLGVLALRRKQKQA</sequence>
<evidence type="ECO:0000259" key="2">
    <source>
        <dbReference type="Pfam" id="PF07589"/>
    </source>
</evidence>
<organism evidence="3 4">
    <name type="scientific">Roseateles oligotrophus</name>
    <dbReference type="NCBI Taxonomy" id="1769250"/>
    <lineage>
        <taxon>Bacteria</taxon>
        <taxon>Pseudomonadati</taxon>
        <taxon>Pseudomonadota</taxon>
        <taxon>Betaproteobacteria</taxon>
        <taxon>Burkholderiales</taxon>
        <taxon>Sphaerotilaceae</taxon>
        <taxon>Roseateles</taxon>
    </lineage>
</organism>
<feature type="domain" description="Ice-binding protein C-terminal" evidence="2">
    <location>
        <begin position="210"/>
        <end position="232"/>
    </location>
</feature>
<accession>A0ABT2YDC8</accession>
<dbReference type="Gene3D" id="2.60.120.200">
    <property type="match status" value="1"/>
</dbReference>
<dbReference type="NCBIfam" id="NF038128">
    <property type="entry name" value="choice_anch_J"/>
    <property type="match status" value="1"/>
</dbReference>
<proteinExistence type="predicted"/>
<evidence type="ECO:0000313" key="4">
    <source>
        <dbReference type="Proteomes" id="UP001209701"/>
    </source>
</evidence>